<evidence type="ECO:0000256" key="2">
    <source>
        <dbReference type="ARBA" id="ARBA00005982"/>
    </source>
</evidence>
<feature type="transmembrane region" description="Helical" evidence="7">
    <location>
        <begin position="362"/>
        <end position="382"/>
    </location>
</feature>
<evidence type="ECO:0000256" key="1">
    <source>
        <dbReference type="ARBA" id="ARBA00004141"/>
    </source>
</evidence>
<comment type="subcellular location">
    <subcellularLocation>
        <location evidence="1">Membrane</location>
        <topology evidence="1">Multi-pass membrane protein</topology>
    </subcellularLocation>
</comment>
<feature type="transmembrane region" description="Helical" evidence="7">
    <location>
        <begin position="485"/>
        <end position="506"/>
    </location>
</feature>
<keyword evidence="3 7" id="KW-0812">Transmembrane</keyword>
<evidence type="ECO:0000256" key="5">
    <source>
        <dbReference type="ARBA" id="ARBA00023136"/>
    </source>
</evidence>
<evidence type="ECO:0000313" key="9">
    <source>
        <dbReference type="Proteomes" id="UP001177003"/>
    </source>
</evidence>
<evidence type="ECO:0000256" key="6">
    <source>
        <dbReference type="ARBA" id="ARBA00044504"/>
    </source>
</evidence>
<dbReference type="PANTHER" id="PTHR11654">
    <property type="entry name" value="OLIGOPEPTIDE TRANSPORTER-RELATED"/>
    <property type="match status" value="1"/>
</dbReference>
<evidence type="ECO:0000256" key="3">
    <source>
        <dbReference type="ARBA" id="ARBA00022692"/>
    </source>
</evidence>
<feature type="transmembrane region" description="Helical" evidence="7">
    <location>
        <begin position="526"/>
        <end position="549"/>
    </location>
</feature>
<dbReference type="Pfam" id="PF00854">
    <property type="entry name" value="PTR2"/>
    <property type="match status" value="1"/>
</dbReference>
<feature type="transmembrane region" description="Helical" evidence="7">
    <location>
        <begin position="177"/>
        <end position="202"/>
    </location>
</feature>
<comment type="similarity">
    <text evidence="2">Belongs to the major facilitator superfamily. Proton-dependent oligopeptide transporter (POT/PTR) (TC 2.A.17) family.</text>
</comment>
<dbReference type="Gene3D" id="1.20.1250.20">
    <property type="entry name" value="MFS general substrate transporter like domains"/>
    <property type="match status" value="1"/>
</dbReference>
<gene>
    <name evidence="8" type="ORF">LSALG_LOCUS21486</name>
</gene>
<evidence type="ECO:0000313" key="8">
    <source>
        <dbReference type="EMBL" id="CAI9281811.1"/>
    </source>
</evidence>
<proteinExistence type="inferred from homology"/>
<feature type="transmembrane region" description="Helical" evidence="7">
    <location>
        <begin position="208"/>
        <end position="227"/>
    </location>
</feature>
<dbReference type="SUPFAM" id="SSF103473">
    <property type="entry name" value="MFS general substrate transporter"/>
    <property type="match status" value="1"/>
</dbReference>
<dbReference type="Proteomes" id="UP001177003">
    <property type="component" value="Chromosome 4"/>
</dbReference>
<name>A0AA35YX03_LACSI</name>
<dbReference type="GO" id="GO:0016020">
    <property type="term" value="C:membrane"/>
    <property type="evidence" value="ECO:0007669"/>
    <property type="project" value="UniProtKB-SubCell"/>
</dbReference>
<dbReference type="AlphaFoldDB" id="A0AA35YX03"/>
<dbReference type="FunFam" id="1.20.1250.20:FF:000312">
    <property type="entry name" value="protein NRT1/ PTR FAMILY 4.5"/>
    <property type="match status" value="1"/>
</dbReference>
<dbReference type="InterPro" id="IPR000109">
    <property type="entry name" value="POT_fam"/>
</dbReference>
<organism evidence="8 9">
    <name type="scientific">Lactuca saligna</name>
    <name type="common">Willowleaf lettuce</name>
    <dbReference type="NCBI Taxonomy" id="75948"/>
    <lineage>
        <taxon>Eukaryota</taxon>
        <taxon>Viridiplantae</taxon>
        <taxon>Streptophyta</taxon>
        <taxon>Embryophyta</taxon>
        <taxon>Tracheophyta</taxon>
        <taxon>Spermatophyta</taxon>
        <taxon>Magnoliopsida</taxon>
        <taxon>eudicotyledons</taxon>
        <taxon>Gunneridae</taxon>
        <taxon>Pentapetalae</taxon>
        <taxon>asterids</taxon>
        <taxon>campanulids</taxon>
        <taxon>Asterales</taxon>
        <taxon>Asteraceae</taxon>
        <taxon>Cichorioideae</taxon>
        <taxon>Cichorieae</taxon>
        <taxon>Lactucinae</taxon>
        <taxon>Lactuca</taxon>
    </lineage>
</organism>
<feature type="transmembrane region" description="Helical" evidence="7">
    <location>
        <begin position="22"/>
        <end position="50"/>
    </location>
</feature>
<sequence>MGIGGHVKIQPRHQKRLGGTRAAMFVYAMIGLENMAFLSMAVSLVTYFYGYMNFSLTKSATTLTNFMGTAFLLSLFGGFISDTYLSRFKTCILFASFEVVGYALLAVQAHFQELRPIPCNASLGSECEPAGSGQEAILFTGLYLIAFGSSGIKGALPSLGADQFDERDPKEAESLASFFNWFLFSVTTGAIFGVTFVVWISSNQGWDWAFTVCSIAVLVAALFLLMGKSTYRSYVPKGESPILRILKVFVVAIRNRNIPIPEATEELHEIYDKEADILQRTNQFRCLDKAAVITTLLDASDHQQSGSWKLCTVTQIEETKILIRMLPIILSTIFMNTCLAQLQTFTIQQSTTMDRNLLGFKVPGPSIPVIPLLFMFILIPIYDRVFVPLVRRVTGIPTGIRHLQRIGIGLILSIISMMVAGIVETHRKNVAIDNNMVDSPGPLPLTVFWLGFQYAIFGVADMFTLVGLLEFFYEESSSGMKSLGTSISWCSLAFGYYLSSIVVEVVNKVSGGWLGSNNLNRDKLNYFYWLLAVLSLVNLGVYLMCANWYKYKIVGVSMSVSVKQIGEGSTGDDISERKIEMSNV</sequence>
<feature type="transmembrane region" description="Helical" evidence="7">
    <location>
        <begin position="443"/>
        <end position="473"/>
    </location>
</feature>
<keyword evidence="4 7" id="KW-1133">Transmembrane helix</keyword>
<accession>A0AA35YX03</accession>
<feature type="transmembrane region" description="Helical" evidence="7">
    <location>
        <begin position="403"/>
        <end position="423"/>
    </location>
</feature>
<keyword evidence="9" id="KW-1185">Reference proteome</keyword>
<keyword evidence="5 7" id="KW-0472">Membrane</keyword>
<reference evidence="8" key="1">
    <citation type="submission" date="2023-04" db="EMBL/GenBank/DDBJ databases">
        <authorList>
            <person name="Vijverberg K."/>
            <person name="Xiong W."/>
            <person name="Schranz E."/>
        </authorList>
    </citation>
    <scope>NUCLEOTIDE SEQUENCE</scope>
</reference>
<feature type="transmembrane region" description="Helical" evidence="7">
    <location>
        <begin position="62"/>
        <end position="80"/>
    </location>
</feature>
<evidence type="ECO:0008006" key="10">
    <source>
        <dbReference type="Google" id="ProtNLM"/>
    </source>
</evidence>
<feature type="transmembrane region" description="Helical" evidence="7">
    <location>
        <begin position="321"/>
        <end position="342"/>
    </location>
</feature>
<evidence type="ECO:0000256" key="4">
    <source>
        <dbReference type="ARBA" id="ARBA00022989"/>
    </source>
</evidence>
<dbReference type="InterPro" id="IPR036259">
    <property type="entry name" value="MFS_trans_sf"/>
</dbReference>
<protein>
    <recommendedName>
        <fullName evidence="10">Nitrate transporter</fullName>
    </recommendedName>
</protein>
<comment type="similarity">
    <text evidence="6">Belongs to the major facilitator superfamily. Phosphate:H(+) symporter (TC 2.A.1.9) family.</text>
</comment>
<evidence type="ECO:0000256" key="7">
    <source>
        <dbReference type="SAM" id="Phobius"/>
    </source>
</evidence>
<dbReference type="EMBL" id="OX465080">
    <property type="protein sequence ID" value="CAI9281811.1"/>
    <property type="molecule type" value="Genomic_DNA"/>
</dbReference>
<dbReference type="GO" id="GO:0022857">
    <property type="term" value="F:transmembrane transporter activity"/>
    <property type="evidence" value="ECO:0007669"/>
    <property type="project" value="InterPro"/>
</dbReference>